<dbReference type="GO" id="GO:0015986">
    <property type="term" value="P:proton motive force-driven ATP synthesis"/>
    <property type="evidence" value="ECO:0007669"/>
    <property type="project" value="InterPro"/>
</dbReference>
<reference evidence="17" key="1">
    <citation type="journal article" date="2013" name="Science">
        <title>Comparative analysis of bat genomes provides insight into the evolution of flight and immunity.</title>
        <authorList>
            <person name="Zhang G."/>
            <person name="Cowled C."/>
            <person name="Shi Z."/>
            <person name="Huang Z."/>
            <person name="Bishop-Lilly K.A."/>
            <person name="Fang X."/>
            <person name="Wynne J.W."/>
            <person name="Xiong Z."/>
            <person name="Baker M.L."/>
            <person name="Zhao W."/>
            <person name="Tachedjian M."/>
            <person name="Zhu Y."/>
            <person name="Zhou P."/>
            <person name="Jiang X."/>
            <person name="Ng J."/>
            <person name="Yang L."/>
            <person name="Wu L."/>
            <person name="Xiao J."/>
            <person name="Feng Y."/>
            <person name="Chen Y."/>
            <person name="Sun X."/>
            <person name="Zhang Y."/>
            <person name="Marsh G.A."/>
            <person name="Crameri G."/>
            <person name="Broder C.C."/>
            <person name="Frey K.G."/>
            <person name="Wang L.F."/>
            <person name="Wang J."/>
        </authorList>
    </citation>
    <scope>NUCLEOTIDE SEQUENCE [LARGE SCALE GENOMIC DNA]</scope>
</reference>
<comment type="function">
    <text evidence="12 15">Subunit e, of the mitochondrial membrane ATP synthase complex (F(1)F(0) ATP synthase or Complex V) that produces ATP from ADP in the presence of a proton gradient across the membrane which is generated by electron transport complexes of the respiratory chain. ATP synthase complex consist of a soluble F(1) head domain - the catalytic core - and a membrane F(1) domain - the membrane proton channel. These two domains are linked by a central stalk rotating inside the F(1) region and a stationary peripheral stalk. During catalysis, ATP synthesis in the catalytic domain of F(1) is coupled via a rotary mechanism of the central stalk subunits to proton translocation. In vivo, can only synthesize ATP although its ATP hydrolase activity can be activated artificially in vitro. Part of the complex F(0) domain.</text>
</comment>
<keyword evidence="3 15" id="KW-0813">Transport</keyword>
<dbReference type="OrthoDB" id="9982108at2759"/>
<dbReference type="FunCoup" id="L5JQ23">
    <property type="interactions" value="829"/>
</dbReference>
<dbReference type="STRING" id="9402.L5JQ23"/>
<comment type="subunit">
    <text evidence="13">Component of the ATP synthase complex composed at least of ATP5F1A/subunit alpha, ATP5F1B/subunit beta, ATP5MC1/subunit c (homooctomer), MT-ATP6/subunit a, MT-ATP8/subunit 8, ATP5ME/subunit e, ATP5MF/subunit f, ATP5MG/subunit g, ATP5MK/subunit k, ATP5MJ/subunit j, ATP5F1C/subunit gamma, ATP5F1D/subunit delta, ATP5F1E/subunit epsilon, ATP5PF/subunit F6, ATP5PB/subunit b, ATP5PD/subunit d, ATP5PO/subunit OSCP. ATP synthase complex consists of a soluble F(1) head domain (subunits alpha(3) and beta(3)) - the catalytic core - and a membrane F(0) domain - the membrane proton channel (subunits c, a, 8, e, f, g, k and j). These two domains are linked by a central stalk (subunits gamma, delta, and epsilon) rotating inside the F1 region and a stationary peripheral stalk (subunits F6, b, d, and OSCP).</text>
</comment>
<evidence type="ECO:0000256" key="2">
    <source>
        <dbReference type="ARBA" id="ARBA00007333"/>
    </source>
</evidence>
<dbReference type="eggNOG" id="KOG4326">
    <property type="taxonomic scope" value="Eukaryota"/>
</dbReference>
<dbReference type="GO" id="GO:0005743">
    <property type="term" value="C:mitochondrial inner membrane"/>
    <property type="evidence" value="ECO:0007669"/>
    <property type="project" value="UniProtKB-SubCell"/>
</dbReference>
<evidence type="ECO:0000256" key="13">
    <source>
        <dbReference type="ARBA" id="ARBA00064647"/>
    </source>
</evidence>
<evidence type="ECO:0000256" key="10">
    <source>
        <dbReference type="ARBA" id="ARBA00023136"/>
    </source>
</evidence>
<comment type="subunit">
    <text evidence="15">F-type ATPases have 2 components, CF(1) - the catalytic core - and CF(0) - the membrane proton channel. CF(1) and CF(0) have multiple subunits.</text>
</comment>
<dbReference type="Pfam" id="PF05680">
    <property type="entry name" value="ATP-synt_E"/>
    <property type="match status" value="1"/>
</dbReference>
<dbReference type="KEGG" id="pale:102883799"/>
<organism evidence="16 17">
    <name type="scientific">Pteropus alecto</name>
    <name type="common">Black flying fox</name>
    <dbReference type="NCBI Taxonomy" id="9402"/>
    <lineage>
        <taxon>Eukaryota</taxon>
        <taxon>Metazoa</taxon>
        <taxon>Chordata</taxon>
        <taxon>Craniata</taxon>
        <taxon>Vertebrata</taxon>
        <taxon>Euteleostomi</taxon>
        <taxon>Mammalia</taxon>
        <taxon>Eutheria</taxon>
        <taxon>Laurasiatheria</taxon>
        <taxon>Chiroptera</taxon>
        <taxon>Yinpterochiroptera</taxon>
        <taxon>Pteropodoidea</taxon>
        <taxon>Pteropodidae</taxon>
        <taxon>Pteropodinae</taxon>
        <taxon>Pteropus</taxon>
    </lineage>
</organism>
<keyword evidence="5 15" id="KW-0375">Hydrogen ion transport</keyword>
<evidence type="ECO:0000256" key="14">
    <source>
        <dbReference type="ARBA" id="ARBA00074682"/>
    </source>
</evidence>
<sequence>MVPLVQVSLLIKLRRYSSLFLGVSLGAKSYSCLKRPTEEERRIAIEEKKEQDELKWIERELAEARDDSILK</sequence>
<evidence type="ECO:0000256" key="12">
    <source>
        <dbReference type="ARBA" id="ARBA00057306"/>
    </source>
</evidence>
<dbReference type="GO" id="GO:0015078">
    <property type="term" value="F:proton transmembrane transporter activity"/>
    <property type="evidence" value="ECO:0007669"/>
    <property type="project" value="InterPro"/>
</dbReference>
<evidence type="ECO:0000256" key="1">
    <source>
        <dbReference type="ARBA" id="ARBA00004273"/>
    </source>
</evidence>
<evidence type="ECO:0000256" key="4">
    <source>
        <dbReference type="ARBA" id="ARBA00022547"/>
    </source>
</evidence>
<protein>
    <recommendedName>
        <fullName evidence="14 15">ATP synthase F(0) complex subunit e, mitochondrial</fullName>
    </recommendedName>
</protein>
<comment type="similarity">
    <text evidence="2 15">Belongs to the ATPase e subunit family.</text>
</comment>
<accession>L5JQ23</accession>
<evidence type="ECO:0000256" key="3">
    <source>
        <dbReference type="ARBA" id="ARBA00022448"/>
    </source>
</evidence>
<evidence type="ECO:0000256" key="8">
    <source>
        <dbReference type="ARBA" id="ARBA00023065"/>
    </source>
</evidence>
<name>L5JQ23_PTEAL</name>
<evidence type="ECO:0000313" key="16">
    <source>
        <dbReference type="EMBL" id="ELK00233.1"/>
    </source>
</evidence>
<dbReference type="Proteomes" id="UP000010552">
    <property type="component" value="Unassembled WGS sequence"/>
</dbReference>
<dbReference type="PANTHER" id="PTHR12427">
    <property type="entry name" value="ATP SYNTHASE E CHAIN, MITOCHONDRIAL"/>
    <property type="match status" value="1"/>
</dbReference>
<dbReference type="EMBL" id="KB031158">
    <property type="protein sequence ID" value="ELK00233.1"/>
    <property type="molecule type" value="Genomic_DNA"/>
</dbReference>
<keyword evidence="7" id="KW-0007">Acetylation</keyword>
<keyword evidence="11 15" id="KW-0066">ATP synthesis</keyword>
<keyword evidence="8 15" id="KW-0406">Ion transport</keyword>
<evidence type="ECO:0000256" key="11">
    <source>
        <dbReference type="ARBA" id="ARBA00023310"/>
    </source>
</evidence>
<dbReference type="PANTHER" id="PTHR12427:SF1">
    <property type="entry name" value="ATP SYNTHASE SUBUNIT E, MITOCHONDRIAL"/>
    <property type="match status" value="1"/>
</dbReference>
<dbReference type="InParanoid" id="L5JQ23"/>
<comment type="subcellular location">
    <subcellularLocation>
        <location evidence="1 15">Mitochondrion inner membrane</location>
    </subcellularLocation>
</comment>
<keyword evidence="9 15" id="KW-0496">Mitochondrion</keyword>
<evidence type="ECO:0000256" key="15">
    <source>
        <dbReference type="RuleBase" id="RU367005"/>
    </source>
</evidence>
<keyword evidence="17" id="KW-1185">Reference proteome</keyword>
<evidence type="ECO:0000256" key="9">
    <source>
        <dbReference type="ARBA" id="ARBA00023128"/>
    </source>
</evidence>
<keyword evidence="6 15" id="KW-0999">Mitochondrion inner membrane</keyword>
<evidence type="ECO:0000256" key="6">
    <source>
        <dbReference type="ARBA" id="ARBA00022792"/>
    </source>
</evidence>
<dbReference type="AlphaFoldDB" id="L5JQ23"/>
<dbReference type="InterPro" id="IPR008386">
    <property type="entry name" value="ATP_synth_F0_esu_mt"/>
</dbReference>
<keyword evidence="4 15" id="KW-0138">CF(0)</keyword>
<gene>
    <name evidence="16" type="ORF">PAL_GLEAN10025350</name>
</gene>
<evidence type="ECO:0000313" key="17">
    <source>
        <dbReference type="Proteomes" id="UP000010552"/>
    </source>
</evidence>
<keyword evidence="10" id="KW-0472">Membrane</keyword>
<evidence type="ECO:0000256" key="5">
    <source>
        <dbReference type="ARBA" id="ARBA00022781"/>
    </source>
</evidence>
<proteinExistence type="inferred from homology"/>
<evidence type="ECO:0000256" key="7">
    <source>
        <dbReference type="ARBA" id="ARBA00022990"/>
    </source>
</evidence>
<dbReference type="GO" id="GO:0045259">
    <property type="term" value="C:proton-transporting ATP synthase complex"/>
    <property type="evidence" value="ECO:0007669"/>
    <property type="project" value="UniProtKB-UniRule"/>
</dbReference>